<name>A0A1F7JGA7_9BACT</name>
<gene>
    <name evidence="1" type="ORF">A3B56_00590</name>
</gene>
<evidence type="ECO:0000313" key="1">
    <source>
        <dbReference type="EMBL" id="OGK54660.1"/>
    </source>
</evidence>
<proteinExistence type="predicted"/>
<comment type="caution">
    <text evidence="1">The sequence shown here is derived from an EMBL/GenBank/DDBJ whole genome shotgun (WGS) entry which is preliminary data.</text>
</comment>
<reference evidence="1 2" key="1">
    <citation type="journal article" date="2016" name="Nat. Commun.">
        <title>Thousands of microbial genomes shed light on interconnected biogeochemical processes in an aquifer system.</title>
        <authorList>
            <person name="Anantharaman K."/>
            <person name="Brown C.T."/>
            <person name="Hug L.A."/>
            <person name="Sharon I."/>
            <person name="Castelle C.J."/>
            <person name="Probst A.J."/>
            <person name="Thomas B.C."/>
            <person name="Singh A."/>
            <person name="Wilkins M.J."/>
            <person name="Karaoz U."/>
            <person name="Brodie E.L."/>
            <person name="Williams K.H."/>
            <person name="Hubbard S.S."/>
            <person name="Banfield J.F."/>
        </authorList>
    </citation>
    <scope>NUCLEOTIDE SEQUENCE [LARGE SCALE GENOMIC DNA]</scope>
</reference>
<protein>
    <recommendedName>
        <fullName evidence="3">Polymerase nucleotidyl transferase domain-containing protein</fullName>
    </recommendedName>
</protein>
<dbReference type="AlphaFoldDB" id="A0A1F7JGA7"/>
<dbReference type="EMBL" id="MGAU01000028">
    <property type="protein sequence ID" value="OGK54660.1"/>
    <property type="molecule type" value="Genomic_DNA"/>
</dbReference>
<dbReference type="SUPFAM" id="SSF81301">
    <property type="entry name" value="Nucleotidyltransferase"/>
    <property type="match status" value="1"/>
</dbReference>
<dbReference type="InterPro" id="IPR043519">
    <property type="entry name" value="NT_sf"/>
</dbReference>
<evidence type="ECO:0008006" key="3">
    <source>
        <dbReference type="Google" id="ProtNLM"/>
    </source>
</evidence>
<dbReference type="Proteomes" id="UP000178486">
    <property type="component" value="Unassembled WGS sequence"/>
</dbReference>
<evidence type="ECO:0000313" key="2">
    <source>
        <dbReference type="Proteomes" id="UP000178486"/>
    </source>
</evidence>
<accession>A0A1F7JGA7</accession>
<organism evidence="1 2">
    <name type="scientific">Candidatus Roizmanbacteria bacterium RIFCSPLOWO2_01_FULL_45_11</name>
    <dbReference type="NCBI Taxonomy" id="1802070"/>
    <lineage>
        <taxon>Bacteria</taxon>
        <taxon>Candidatus Roizmaniibacteriota</taxon>
    </lineage>
</organism>
<sequence>MKQLTVPMIRAVCYADVFGYPLGVDELKKFQIQTPASPAGRQNSKQVSQIQGYVVLRGREGLVSLRKQRESCSPLKLSIARNACRFLRSIPTIQLVAVTGSVAMCNADEKDDIDFLIVTKTGWLWTTRFLVVVWLDICGMRRKPDNKNVTNKICVNMFVDDAHMVVPEKERDVFSAHEVAQARILWARGDTNERFYQGNEWVREYLPHVQFSMFNFQNHVPYHLPFTIYLLSFLNPVEPFFQFIQLTYMKRRRTSEVIQKGYLRFHPDDARTWVLREYRKRLRQVGLE</sequence>